<dbReference type="Gene3D" id="1.20.1330.10">
    <property type="entry name" value="f41 fragment of flagellin, N-terminal domain"/>
    <property type="match status" value="1"/>
</dbReference>
<comment type="similarity">
    <text evidence="3">Belongs to the bacterial flagellin family.</text>
</comment>
<evidence type="ECO:0000256" key="4">
    <source>
        <dbReference type="ARBA" id="ARBA00023143"/>
    </source>
</evidence>
<reference evidence="7" key="1">
    <citation type="journal article" date="2019" name="Int. J. Syst. Evol. Microbiol.">
        <title>The Global Catalogue of Microorganisms (GCM) 10K type strain sequencing project: providing services to taxonomists for standard genome sequencing and annotation.</title>
        <authorList>
            <consortium name="The Broad Institute Genomics Platform"/>
            <consortium name="The Broad Institute Genome Sequencing Center for Infectious Disease"/>
            <person name="Wu L."/>
            <person name="Ma J."/>
        </authorList>
    </citation>
    <scope>NUCLEOTIDE SEQUENCE [LARGE SCALE GENOMIC DNA]</scope>
    <source>
        <strain evidence="7">KCTC 52231</strain>
    </source>
</reference>
<dbReference type="PRINTS" id="PR00207">
    <property type="entry name" value="FLAGELLIN"/>
</dbReference>
<dbReference type="EMBL" id="JBHRTG010000008">
    <property type="protein sequence ID" value="MFC3163565.1"/>
    <property type="molecule type" value="Genomic_DNA"/>
</dbReference>
<sequence length="348" mass="35485">MTSILTNVAAMAALSTLRSIESGLEQTQAAVSSGLRVGSASDNAAYWSIATTMRSDNMALSAVEDALGLGAAKVDTAYSGMNSAIEVVKEIKAKLTAATEDGVDKTKIQEEITQLQDQLTSIAEAASFSGENWLQAKLTGGLPADINKSVVASFVRDSSGAVSVKKVDYTLTASNVLFDTNGNTGLLDQTTNIAGDGVVVNVNNGGVTASYNLNSYTTAQVSAAVTGAGGAFDAGGSIAWTVPGDGSGAGIGYVMIGSDTWVAATEQNAAVNSTQEVFATDASGFEWQINVADTAGSTAMSVDSFTITNTTTKTELAGLLSMVDTALKSMTSAAAQLGSIGMRIDMQQ</sequence>
<keyword evidence="6" id="KW-0969">Cilium</keyword>
<keyword evidence="6" id="KW-0966">Cell projection</keyword>
<gene>
    <name evidence="6" type="ORF">ACFOHV_09770</name>
</gene>
<dbReference type="Proteomes" id="UP001595647">
    <property type="component" value="Unassembled WGS sequence"/>
</dbReference>
<evidence type="ECO:0000256" key="3">
    <source>
        <dbReference type="ARBA" id="ARBA00005709"/>
    </source>
</evidence>
<proteinExistence type="inferred from homology"/>
<dbReference type="RefSeq" id="WP_378143454.1">
    <property type="nucleotide sequence ID" value="NZ_JBHRTG010000008.1"/>
</dbReference>
<comment type="subcellular location">
    <subcellularLocation>
        <location evidence="1">Bacterial flagellum</location>
    </subcellularLocation>
    <subcellularLocation>
        <location evidence="2">Secreted</location>
    </subcellularLocation>
</comment>
<dbReference type="SUPFAM" id="SSF64518">
    <property type="entry name" value="Phase 1 flagellin"/>
    <property type="match status" value="1"/>
</dbReference>
<keyword evidence="7" id="KW-1185">Reference proteome</keyword>
<protein>
    <submittedName>
        <fullName evidence="6">Flagellin</fullName>
    </submittedName>
</protein>
<organism evidence="6 7">
    <name type="scientific">Ciceribacter thiooxidans</name>
    <dbReference type="NCBI Taxonomy" id="1969821"/>
    <lineage>
        <taxon>Bacteria</taxon>
        <taxon>Pseudomonadati</taxon>
        <taxon>Pseudomonadota</taxon>
        <taxon>Alphaproteobacteria</taxon>
        <taxon>Hyphomicrobiales</taxon>
        <taxon>Rhizobiaceae</taxon>
        <taxon>Ciceribacter</taxon>
    </lineage>
</organism>
<feature type="domain" description="Flagellin N-terminal" evidence="5">
    <location>
        <begin position="4"/>
        <end position="137"/>
    </location>
</feature>
<dbReference type="PANTHER" id="PTHR42792:SF2">
    <property type="entry name" value="FLAGELLIN"/>
    <property type="match status" value="1"/>
</dbReference>
<accession>A0ABV7I2E2</accession>
<evidence type="ECO:0000256" key="2">
    <source>
        <dbReference type="ARBA" id="ARBA00004613"/>
    </source>
</evidence>
<feature type="non-terminal residue" evidence="6">
    <location>
        <position position="348"/>
    </location>
</feature>
<evidence type="ECO:0000313" key="6">
    <source>
        <dbReference type="EMBL" id="MFC3163565.1"/>
    </source>
</evidence>
<dbReference type="InterPro" id="IPR001029">
    <property type="entry name" value="Flagellin_N"/>
</dbReference>
<name>A0ABV7I2E2_9HYPH</name>
<evidence type="ECO:0000259" key="5">
    <source>
        <dbReference type="Pfam" id="PF00669"/>
    </source>
</evidence>
<dbReference type="InterPro" id="IPR001492">
    <property type="entry name" value="Flagellin"/>
</dbReference>
<dbReference type="Pfam" id="PF00669">
    <property type="entry name" value="Flagellin_N"/>
    <property type="match status" value="1"/>
</dbReference>
<evidence type="ECO:0000256" key="1">
    <source>
        <dbReference type="ARBA" id="ARBA00004365"/>
    </source>
</evidence>
<keyword evidence="4" id="KW-0975">Bacterial flagellum</keyword>
<keyword evidence="6" id="KW-0282">Flagellum</keyword>
<evidence type="ECO:0000313" key="7">
    <source>
        <dbReference type="Proteomes" id="UP001595647"/>
    </source>
</evidence>
<dbReference type="PANTHER" id="PTHR42792">
    <property type="entry name" value="FLAGELLIN"/>
    <property type="match status" value="1"/>
</dbReference>
<comment type="caution">
    <text evidence="6">The sequence shown here is derived from an EMBL/GenBank/DDBJ whole genome shotgun (WGS) entry which is preliminary data.</text>
</comment>